<proteinExistence type="predicted"/>
<dbReference type="GeneID" id="95406887"/>
<accession>A0ABS4FI13</accession>
<dbReference type="InterPro" id="IPR013022">
    <property type="entry name" value="Xyl_isomerase-like_TIM-brl"/>
</dbReference>
<dbReference type="PANTHER" id="PTHR12110:SF53">
    <property type="entry name" value="BLR5974 PROTEIN"/>
    <property type="match status" value="1"/>
</dbReference>
<comment type="caution">
    <text evidence="2">The sequence shown here is derived from an EMBL/GenBank/DDBJ whole genome shotgun (WGS) entry which is preliminary data.</text>
</comment>
<dbReference type="Gene3D" id="3.20.20.150">
    <property type="entry name" value="Divalent-metal-dependent TIM barrel enzymes"/>
    <property type="match status" value="1"/>
</dbReference>
<dbReference type="SUPFAM" id="SSF51658">
    <property type="entry name" value="Xylose isomerase-like"/>
    <property type="match status" value="1"/>
</dbReference>
<sequence length="294" mass="33474">MRVGVSTYSLLPAIRSGEMTILDVIDWITDNGGEHMEIVPYGFTLEDNEELTDAVRKRAEAAGIQLSNYSMPANFVHESKEAFDAEVERIKRHVDTVHRLGIKHMRHDVTAFTLPPEKTGIDYVEDNLEQIVNGCRQIADYAARYGITTTIENHGVSVQASDRVQRVLKAVDRPNFKTTLDIGNFLCVDEQPLIGVKRNLPYASLIHVKDFYYRPYDQDPGGGRWFRTSHGNYLRGAIFGQGDLDVRRILRLIKESGYDGFITLEFEGMEDCREGTRLGLENLKRLWDEIEPHA</sequence>
<dbReference type="PANTHER" id="PTHR12110">
    <property type="entry name" value="HYDROXYPYRUVATE ISOMERASE"/>
    <property type="match status" value="1"/>
</dbReference>
<dbReference type="Proteomes" id="UP000706926">
    <property type="component" value="Unassembled WGS sequence"/>
</dbReference>
<protein>
    <submittedName>
        <fullName evidence="2">Sugar phosphate isomerase/epimerase</fullName>
    </submittedName>
</protein>
<evidence type="ECO:0000313" key="3">
    <source>
        <dbReference type="Proteomes" id="UP000706926"/>
    </source>
</evidence>
<keyword evidence="3" id="KW-1185">Reference proteome</keyword>
<dbReference type="GO" id="GO:0016853">
    <property type="term" value="F:isomerase activity"/>
    <property type="evidence" value="ECO:0007669"/>
    <property type="project" value="UniProtKB-KW"/>
</dbReference>
<evidence type="ECO:0000259" key="1">
    <source>
        <dbReference type="Pfam" id="PF01261"/>
    </source>
</evidence>
<dbReference type="RefSeq" id="WP_007131385.1">
    <property type="nucleotide sequence ID" value="NZ_CP139098.1"/>
</dbReference>
<name>A0ABS4FI13_9BACL</name>
<feature type="domain" description="Xylose isomerase-like TIM barrel" evidence="1">
    <location>
        <begin position="26"/>
        <end position="285"/>
    </location>
</feature>
<organism evidence="2 3">
    <name type="scientific">Paenibacillus lactis</name>
    <dbReference type="NCBI Taxonomy" id="228574"/>
    <lineage>
        <taxon>Bacteria</taxon>
        <taxon>Bacillati</taxon>
        <taxon>Bacillota</taxon>
        <taxon>Bacilli</taxon>
        <taxon>Bacillales</taxon>
        <taxon>Paenibacillaceae</taxon>
        <taxon>Paenibacillus</taxon>
    </lineage>
</organism>
<dbReference type="EMBL" id="JAGGKI010000018">
    <property type="protein sequence ID" value="MBP1895898.1"/>
    <property type="molecule type" value="Genomic_DNA"/>
</dbReference>
<dbReference type="InterPro" id="IPR050312">
    <property type="entry name" value="IolE/XylAMocC-like"/>
</dbReference>
<reference evidence="2 3" key="1">
    <citation type="submission" date="2021-03" db="EMBL/GenBank/DDBJ databases">
        <title>Genomic Encyclopedia of Type Strains, Phase IV (KMG-IV): sequencing the most valuable type-strain genomes for metagenomic binning, comparative biology and taxonomic classification.</title>
        <authorList>
            <person name="Goeker M."/>
        </authorList>
    </citation>
    <scope>NUCLEOTIDE SEQUENCE [LARGE SCALE GENOMIC DNA]</scope>
    <source>
        <strain evidence="2 3">DSM 15596</strain>
    </source>
</reference>
<keyword evidence="2" id="KW-0413">Isomerase</keyword>
<evidence type="ECO:0000313" key="2">
    <source>
        <dbReference type="EMBL" id="MBP1895898.1"/>
    </source>
</evidence>
<gene>
    <name evidence="2" type="ORF">J2Z18_005008</name>
</gene>
<dbReference type="Pfam" id="PF01261">
    <property type="entry name" value="AP_endonuc_2"/>
    <property type="match status" value="1"/>
</dbReference>
<dbReference type="InterPro" id="IPR036237">
    <property type="entry name" value="Xyl_isomerase-like_sf"/>
</dbReference>